<reference evidence="1" key="1">
    <citation type="submission" date="2021-12" db="EMBL/GenBank/DDBJ databases">
        <title>Convergent genome expansion in fungi linked to evolution of root-endophyte symbiosis.</title>
        <authorList>
            <consortium name="DOE Joint Genome Institute"/>
            <person name="Ke Y.-H."/>
            <person name="Bonito G."/>
            <person name="Liao H.-L."/>
            <person name="Looney B."/>
            <person name="Rojas-Flechas A."/>
            <person name="Nash J."/>
            <person name="Hameed K."/>
            <person name="Schadt C."/>
            <person name="Martin F."/>
            <person name="Crous P.W."/>
            <person name="Miettinen O."/>
            <person name="Magnuson J.K."/>
            <person name="Labbe J."/>
            <person name="Jacobson D."/>
            <person name="Doktycz M.J."/>
            <person name="Veneault-Fourrey C."/>
            <person name="Kuo A."/>
            <person name="Mondo S."/>
            <person name="Calhoun S."/>
            <person name="Riley R."/>
            <person name="Ohm R."/>
            <person name="LaButti K."/>
            <person name="Andreopoulos B."/>
            <person name="Pangilinan J."/>
            <person name="Nolan M."/>
            <person name="Tritt A."/>
            <person name="Clum A."/>
            <person name="Lipzen A."/>
            <person name="Daum C."/>
            <person name="Barry K."/>
            <person name="Grigoriev I.V."/>
            <person name="Vilgalys R."/>
        </authorList>
    </citation>
    <scope>NUCLEOTIDE SEQUENCE</scope>
    <source>
        <strain evidence="1">PMI_201</strain>
    </source>
</reference>
<organism evidence="1 2">
    <name type="scientific">Talaromyces proteolyticus</name>
    <dbReference type="NCBI Taxonomy" id="1131652"/>
    <lineage>
        <taxon>Eukaryota</taxon>
        <taxon>Fungi</taxon>
        <taxon>Dikarya</taxon>
        <taxon>Ascomycota</taxon>
        <taxon>Pezizomycotina</taxon>
        <taxon>Eurotiomycetes</taxon>
        <taxon>Eurotiomycetidae</taxon>
        <taxon>Eurotiales</taxon>
        <taxon>Trichocomaceae</taxon>
        <taxon>Talaromyces</taxon>
        <taxon>Talaromyces sect. Bacilispori</taxon>
    </lineage>
</organism>
<keyword evidence="2" id="KW-1185">Reference proteome</keyword>
<evidence type="ECO:0000313" key="1">
    <source>
        <dbReference type="EMBL" id="KAH8705041.1"/>
    </source>
</evidence>
<gene>
    <name evidence="1" type="ORF">BGW36DRAFT_421619</name>
</gene>
<accession>A0AAD4Q5W2</accession>
<dbReference type="Proteomes" id="UP001201262">
    <property type="component" value="Unassembled WGS sequence"/>
</dbReference>
<dbReference type="RefSeq" id="XP_046077662.1">
    <property type="nucleotide sequence ID" value="XM_046219597.1"/>
</dbReference>
<dbReference type="EMBL" id="JAJTJA010000001">
    <property type="protein sequence ID" value="KAH8705041.1"/>
    <property type="molecule type" value="Genomic_DNA"/>
</dbReference>
<name>A0AAD4Q5W2_9EURO</name>
<sequence length="285" mass="31838">MKDGTWNPQEADCGVPPGHVNVTTLPYVPANWSVLHSEPIDFSGLGQFNRHSSRPQSPLDKWGGVARVQVGCNARCWQHLDIASSISAPLRHGDMGVAIVTLSELIFSHIKREFTLTEVASHVGDAFQQWRDREQGFDIRVYIIGASYAVPGKPSESRIANASRVMAITKQISNFTGSLSGIKASISTVFYRHEANDEYVSTTVHVLSRRCYKDLRVYNVDRQTDLWIQGVDTNIFYETLHGDSSAIYPPVKAAIQPEKYELEVMRAMFPGWEPPSESSEESPQQ</sequence>
<dbReference type="GeneID" id="70249884"/>
<protein>
    <submittedName>
        <fullName evidence="1">Uncharacterized protein</fullName>
    </submittedName>
</protein>
<comment type="caution">
    <text evidence="1">The sequence shown here is derived from an EMBL/GenBank/DDBJ whole genome shotgun (WGS) entry which is preliminary data.</text>
</comment>
<proteinExistence type="predicted"/>
<dbReference type="AlphaFoldDB" id="A0AAD4Q5W2"/>
<evidence type="ECO:0000313" key="2">
    <source>
        <dbReference type="Proteomes" id="UP001201262"/>
    </source>
</evidence>